<organism evidence="2 3">
    <name type="scientific">Aureimonas fodinaquatilis</name>
    <dbReference type="NCBI Taxonomy" id="2565783"/>
    <lineage>
        <taxon>Bacteria</taxon>
        <taxon>Pseudomonadati</taxon>
        <taxon>Pseudomonadota</taxon>
        <taxon>Alphaproteobacteria</taxon>
        <taxon>Hyphomicrobiales</taxon>
        <taxon>Aurantimonadaceae</taxon>
        <taxon>Aureimonas</taxon>
    </lineage>
</organism>
<dbReference type="AlphaFoldDB" id="A0A5B0DWV8"/>
<accession>A0A5B0DWV8</accession>
<proteinExistence type="predicted"/>
<comment type="caution">
    <text evidence="2">The sequence shown here is derived from an EMBL/GenBank/DDBJ whole genome shotgun (WGS) entry which is preliminary data.</text>
</comment>
<feature type="compositionally biased region" description="Basic residues" evidence="1">
    <location>
        <begin position="498"/>
        <end position="512"/>
    </location>
</feature>
<reference evidence="2 3" key="1">
    <citation type="submission" date="2019-08" db="EMBL/GenBank/DDBJ databases">
        <title>Aureimonas fodiniaquatilis sp. nov., isolated from a coal mine wastewater.</title>
        <authorList>
            <person name="Kim W."/>
        </authorList>
    </citation>
    <scope>NUCLEOTIDE SEQUENCE [LARGE SCALE GENOMIC DNA]</scope>
    <source>
        <strain evidence="2 3">CAU 1482</strain>
    </source>
</reference>
<dbReference type="Proteomes" id="UP000324738">
    <property type="component" value="Unassembled WGS sequence"/>
</dbReference>
<dbReference type="EMBL" id="VTWH01000003">
    <property type="protein sequence ID" value="KAA0969689.1"/>
    <property type="molecule type" value="Genomic_DNA"/>
</dbReference>
<keyword evidence="3" id="KW-1185">Reference proteome</keyword>
<feature type="region of interest" description="Disordered" evidence="1">
    <location>
        <begin position="491"/>
        <end position="518"/>
    </location>
</feature>
<name>A0A5B0DWV8_9HYPH</name>
<sequence>MTPIIRGKPTTESEKILAEIGEISFLNFWTFPSPYRKQKLGHDVDGKGDGKELCDLLIVCGDDVIIFSDKSVGWSVSAQSDIAWGRWFKAAVKDSVKQIRGAERWVTEFPDRIFLDRECTQPLPVNLPPPERRRIHGVVVAVGAEVALKEITGHESGMPMIASHLTDRQHWDRNAPGFMPFAIGDVDPSGSFAHVFNRPAIHLLLSHLDTISDFSRYLRSRAESIRTQKLSLANGEDDALAHYLKVIDERGHRGFLDHRGRPLKDGQTMVIQGGYYEWFIRQPAFLRKIDDDKQSYLWDRMIEMFAGHVLQGTSIGLDGSSPRSVEADECLRLMARENRLSRRLLSQAVTSAYEKMLAGNASRFARIILPSENSEMPDLAYVFVIMAVPDYLDPNMEYEEYRAFRKATLGVYCMSVLQEHQHLASVIGIAVDAPAPFRRSEGSSEDLMLIRRDALEEISPEQLEKLRRSLNVMSRYDPDAAIMMGAHEYPADRAVSRQQRRAKERQARKARSRWSAPQ</sequence>
<evidence type="ECO:0000256" key="1">
    <source>
        <dbReference type="SAM" id="MobiDB-lite"/>
    </source>
</evidence>
<gene>
    <name evidence="2" type="ORF">FPY71_14310</name>
</gene>
<evidence type="ECO:0000313" key="2">
    <source>
        <dbReference type="EMBL" id="KAA0969689.1"/>
    </source>
</evidence>
<dbReference type="RefSeq" id="WP_149300973.1">
    <property type="nucleotide sequence ID" value="NZ_VTWH01000003.1"/>
</dbReference>
<dbReference type="OrthoDB" id="570299at2"/>
<evidence type="ECO:0000313" key="3">
    <source>
        <dbReference type="Proteomes" id="UP000324738"/>
    </source>
</evidence>
<protein>
    <submittedName>
        <fullName evidence="2">Uncharacterized protein</fullName>
    </submittedName>
</protein>